<keyword evidence="3" id="KW-1185">Reference proteome</keyword>
<sequence>MKRLVLPALLAFAFPGCMHAPAPVAAAPEDEAGKCELVQTLVREQLPQQILSGLEADGHDGPTQVLVFVQDQDENVLERLFSGDPSCGGPNFKVVREITREALVLFLQRQGEGYVYDAQRAGPNRMSLGGKAKGAVMKRAGVWAASSI</sequence>
<feature type="chain" id="PRO_5012295787" description="Lipoprotein" evidence="1">
    <location>
        <begin position="20"/>
        <end position="148"/>
    </location>
</feature>
<evidence type="ECO:0008006" key="4">
    <source>
        <dbReference type="Google" id="ProtNLM"/>
    </source>
</evidence>
<dbReference type="EMBL" id="MPIN01000012">
    <property type="protein sequence ID" value="OJH35870.1"/>
    <property type="molecule type" value="Genomic_DNA"/>
</dbReference>
<keyword evidence="1" id="KW-0732">Signal</keyword>
<comment type="caution">
    <text evidence="2">The sequence shown here is derived from an EMBL/GenBank/DDBJ whole genome shotgun (WGS) entry which is preliminary data.</text>
</comment>
<evidence type="ECO:0000313" key="3">
    <source>
        <dbReference type="Proteomes" id="UP000182229"/>
    </source>
</evidence>
<reference evidence="2 3" key="2">
    <citation type="submission" date="2016-12" db="EMBL/GenBank/DDBJ databases">
        <title>Draft Genome Sequence of Cystobacter ferrugineus Strain Cbfe23.</title>
        <authorList>
            <person name="Akbar S."/>
            <person name="Dowd S.E."/>
            <person name="Stevens D.C."/>
        </authorList>
    </citation>
    <scope>NUCLEOTIDE SEQUENCE [LARGE SCALE GENOMIC DNA]</scope>
    <source>
        <strain evidence="2 3">Cbfe23</strain>
    </source>
</reference>
<name>A0A1L9B0T5_9BACT</name>
<protein>
    <recommendedName>
        <fullName evidence="4">Lipoprotein</fullName>
    </recommendedName>
</protein>
<dbReference type="OrthoDB" id="5382036at2"/>
<evidence type="ECO:0000256" key="1">
    <source>
        <dbReference type="SAM" id="SignalP"/>
    </source>
</evidence>
<evidence type="ECO:0000313" key="2">
    <source>
        <dbReference type="EMBL" id="OJH35870.1"/>
    </source>
</evidence>
<gene>
    <name evidence="2" type="ORF">BON30_35160</name>
</gene>
<organism evidence="2 3">
    <name type="scientific">Cystobacter ferrugineus</name>
    <dbReference type="NCBI Taxonomy" id="83449"/>
    <lineage>
        <taxon>Bacteria</taxon>
        <taxon>Pseudomonadati</taxon>
        <taxon>Myxococcota</taxon>
        <taxon>Myxococcia</taxon>
        <taxon>Myxococcales</taxon>
        <taxon>Cystobacterineae</taxon>
        <taxon>Archangiaceae</taxon>
        <taxon>Cystobacter</taxon>
    </lineage>
</organism>
<feature type="signal peptide" evidence="1">
    <location>
        <begin position="1"/>
        <end position="19"/>
    </location>
</feature>
<dbReference type="Proteomes" id="UP000182229">
    <property type="component" value="Unassembled WGS sequence"/>
</dbReference>
<accession>A0A1L9B0T5</accession>
<reference evidence="3" key="1">
    <citation type="submission" date="2016-11" db="EMBL/GenBank/DDBJ databases">
        <authorList>
            <person name="Shukria A."/>
            <person name="Stevens D.C."/>
        </authorList>
    </citation>
    <scope>NUCLEOTIDE SEQUENCE [LARGE SCALE GENOMIC DNA]</scope>
    <source>
        <strain evidence="3">Cbfe23</strain>
    </source>
</reference>
<dbReference type="AlphaFoldDB" id="A0A1L9B0T5"/>
<dbReference type="STRING" id="83449.BON30_35160"/>
<proteinExistence type="predicted"/>
<dbReference type="RefSeq" id="WP_071902901.1">
    <property type="nucleotide sequence ID" value="NZ_MPIN01000012.1"/>
</dbReference>